<dbReference type="EMBL" id="QXJM01000039">
    <property type="protein sequence ID" value="RIE03213.1"/>
    <property type="molecule type" value="Genomic_DNA"/>
</dbReference>
<dbReference type="PANTHER" id="PTHR31793">
    <property type="entry name" value="4-HYDROXYBENZOYL-COA THIOESTERASE FAMILY MEMBER"/>
    <property type="match status" value="1"/>
</dbReference>
<comment type="similarity">
    <text evidence="1">Belongs to the 4-hydroxybenzoyl-CoA thioesterase family.</text>
</comment>
<dbReference type="PANTHER" id="PTHR31793:SF27">
    <property type="entry name" value="NOVEL THIOESTERASE SUPERFAMILY DOMAIN AND SAPOSIN A-TYPE DOMAIN CONTAINING PROTEIN (0610012H03RIK)"/>
    <property type="match status" value="1"/>
</dbReference>
<dbReference type="AlphaFoldDB" id="A0A398CKH5"/>
<keyword evidence="4" id="KW-1185">Reference proteome</keyword>
<dbReference type="RefSeq" id="WP_119151243.1">
    <property type="nucleotide sequence ID" value="NZ_JBHSOV010000055.1"/>
</dbReference>
<dbReference type="SUPFAM" id="SSF54637">
    <property type="entry name" value="Thioesterase/thiol ester dehydrase-isomerase"/>
    <property type="match status" value="1"/>
</dbReference>
<dbReference type="NCBIfam" id="TIGR00051">
    <property type="entry name" value="YbgC/FadM family acyl-CoA thioesterase"/>
    <property type="match status" value="1"/>
</dbReference>
<dbReference type="InterPro" id="IPR008272">
    <property type="entry name" value="HB-CoA_thioesterase_AS"/>
</dbReference>
<sequence length="158" mass="17999">MKIWSLHPLRVRYQETDRMGVVYHANYLTWFEIGRTEWVRRAGISYLEMEKKGLLLPVTDVEASFGKPAGYDDWVTVCTRVAELSAVRVRFESRIVGGDLTEAANGFTYEGDEPPGAALVRGGTRHVWVKSDSWRPIRLDREAPDWYAALKDLAHTGD</sequence>
<dbReference type="OrthoDB" id="9800856at2"/>
<evidence type="ECO:0000313" key="4">
    <source>
        <dbReference type="Proteomes" id="UP000266340"/>
    </source>
</evidence>
<dbReference type="Gene3D" id="3.10.129.10">
    <property type="entry name" value="Hotdog Thioesterase"/>
    <property type="match status" value="1"/>
</dbReference>
<evidence type="ECO:0000256" key="2">
    <source>
        <dbReference type="ARBA" id="ARBA00022801"/>
    </source>
</evidence>
<proteinExistence type="inferred from homology"/>
<name>A0A398CKH5_9BACL</name>
<protein>
    <submittedName>
        <fullName evidence="3">Acyl-CoA thioesterase</fullName>
    </submittedName>
</protein>
<gene>
    <name evidence="3" type="ORF">D3H35_19905</name>
</gene>
<evidence type="ECO:0000256" key="1">
    <source>
        <dbReference type="ARBA" id="ARBA00005953"/>
    </source>
</evidence>
<evidence type="ECO:0000313" key="3">
    <source>
        <dbReference type="EMBL" id="RIE03213.1"/>
    </source>
</evidence>
<comment type="caution">
    <text evidence="3">The sequence shown here is derived from an EMBL/GenBank/DDBJ whole genome shotgun (WGS) entry which is preliminary data.</text>
</comment>
<dbReference type="InterPro" id="IPR050563">
    <property type="entry name" value="4-hydroxybenzoyl-CoA_TE"/>
</dbReference>
<dbReference type="GO" id="GO:0047617">
    <property type="term" value="F:fatty acyl-CoA hydrolase activity"/>
    <property type="evidence" value="ECO:0007669"/>
    <property type="project" value="TreeGrafter"/>
</dbReference>
<dbReference type="Pfam" id="PF13279">
    <property type="entry name" value="4HBT_2"/>
    <property type="match status" value="1"/>
</dbReference>
<dbReference type="CDD" id="cd00586">
    <property type="entry name" value="4HBT"/>
    <property type="match status" value="1"/>
</dbReference>
<dbReference type="InterPro" id="IPR006684">
    <property type="entry name" value="YbgC/YbaW"/>
</dbReference>
<accession>A0A398CKH5</accession>
<dbReference type="InterPro" id="IPR029069">
    <property type="entry name" value="HotDog_dom_sf"/>
</dbReference>
<keyword evidence="2" id="KW-0378">Hydrolase</keyword>
<dbReference type="PROSITE" id="PS01328">
    <property type="entry name" value="4HBCOA_THIOESTERASE"/>
    <property type="match status" value="1"/>
</dbReference>
<dbReference type="Proteomes" id="UP000266340">
    <property type="component" value="Unassembled WGS sequence"/>
</dbReference>
<organism evidence="3 4">
    <name type="scientific">Cohnella faecalis</name>
    <dbReference type="NCBI Taxonomy" id="2315694"/>
    <lineage>
        <taxon>Bacteria</taxon>
        <taxon>Bacillati</taxon>
        <taxon>Bacillota</taxon>
        <taxon>Bacilli</taxon>
        <taxon>Bacillales</taxon>
        <taxon>Paenibacillaceae</taxon>
        <taxon>Cohnella</taxon>
    </lineage>
</organism>
<reference evidence="3 4" key="1">
    <citation type="submission" date="2018-09" db="EMBL/GenBank/DDBJ databases">
        <title>Cohnella cavernae sp. nov., isolated from a karst cave.</title>
        <authorList>
            <person name="Zhu H."/>
        </authorList>
    </citation>
    <scope>NUCLEOTIDE SEQUENCE [LARGE SCALE GENOMIC DNA]</scope>
    <source>
        <strain evidence="3 4">K2E09-144</strain>
    </source>
</reference>
<dbReference type="PIRSF" id="PIRSF003230">
    <property type="entry name" value="YbgC"/>
    <property type="match status" value="1"/>
</dbReference>